<comment type="subcellular location">
    <subcellularLocation>
        <location evidence="1">Cytoplasm</location>
    </subcellularLocation>
</comment>
<proteinExistence type="inferred from homology"/>
<evidence type="ECO:0000256" key="4">
    <source>
        <dbReference type="ARBA" id="ARBA00022803"/>
    </source>
</evidence>
<keyword evidence="4 6" id="KW-0802">TPR repeat</keyword>
<keyword evidence="10" id="KW-1185">Reference proteome</keyword>
<comment type="similarity">
    <text evidence="5">Belongs to the Rap family.</text>
</comment>
<evidence type="ECO:0000256" key="7">
    <source>
        <dbReference type="SAM" id="Phobius"/>
    </source>
</evidence>
<keyword evidence="7" id="KW-0472">Membrane</keyword>
<dbReference type="PROSITE" id="PS50005">
    <property type="entry name" value="TPR"/>
    <property type="match status" value="1"/>
</dbReference>
<evidence type="ECO:0000313" key="9">
    <source>
        <dbReference type="EMBL" id="MFC6097698.1"/>
    </source>
</evidence>
<dbReference type="SMART" id="SM00028">
    <property type="entry name" value="TPR"/>
    <property type="match status" value="3"/>
</dbReference>
<dbReference type="Proteomes" id="UP001596287">
    <property type="component" value="Unassembled WGS sequence"/>
</dbReference>
<evidence type="ECO:0000256" key="8">
    <source>
        <dbReference type="SAM" id="SignalP"/>
    </source>
</evidence>
<feature type="repeat" description="TPR" evidence="6">
    <location>
        <begin position="236"/>
        <end position="269"/>
    </location>
</feature>
<dbReference type="InterPro" id="IPR011990">
    <property type="entry name" value="TPR-like_helical_dom_sf"/>
</dbReference>
<feature type="chain" id="PRO_5046321613" evidence="8">
    <location>
        <begin position="20"/>
        <end position="478"/>
    </location>
</feature>
<dbReference type="InterPro" id="IPR016032">
    <property type="entry name" value="Sig_transdc_resp-reg_C-effctor"/>
</dbReference>
<evidence type="ECO:0000256" key="6">
    <source>
        <dbReference type="PROSITE-ProRule" id="PRU00339"/>
    </source>
</evidence>
<comment type="caution">
    <text evidence="9">The sequence shown here is derived from an EMBL/GenBank/DDBJ whole genome shotgun (WGS) entry which is preliminary data.</text>
</comment>
<dbReference type="PANTHER" id="PTHR46630:SF1">
    <property type="entry name" value="TETRATRICOPEPTIDE REPEAT PROTEIN 29"/>
    <property type="match status" value="1"/>
</dbReference>
<accession>A0ABW1PRJ1</accession>
<feature type="transmembrane region" description="Helical" evidence="7">
    <location>
        <begin position="339"/>
        <end position="357"/>
    </location>
</feature>
<evidence type="ECO:0000256" key="5">
    <source>
        <dbReference type="ARBA" id="ARBA00038253"/>
    </source>
</evidence>
<dbReference type="SUPFAM" id="SSF48452">
    <property type="entry name" value="TPR-like"/>
    <property type="match status" value="1"/>
</dbReference>
<evidence type="ECO:0000256" key="2">
    <source>
        <dbReference type="ARBA" id="ARBA00022490"/>
    </source>
</evidence>
<dbReference type="Pfam" id="PF13424">
    <property type="entry name" value="TPR_12"/>
    <property type="match status" value="1"/>
</dbReference>
<keyword evidence="7" id="KW-0812">Transmembrane</keyword>
<evidence type="ECO:0000313" key="10">
    <source>
        <dbReference type="Proteomes" id="UP001596287"/>
    </source>
</evidence>
<dbReference type="RefSeq" id="WP_379792662.1">
    <property type="nucleotide sequence ID" value="NZ_JBHSQB010000009.1"/>
</dbReference>
<evidence type="ECO:0000256" key="3">
    <source>
        <dbReference type="ARBA" id="ARBA00022737"/>
    </source>
</evidence>
<name>A0ABW1PRJ1_9FLAO</name>
<evidence type="ECO:0000256" key="1">
    <source>
        <dbReference type="ARBA" id="ARBA00004496"/>
    </source>
</evidence>
<dbReference type="InterPro" id="IPR051476">
    <property type="entry name" value="Bac_ResReg_Asp_Phosphatase"/>
</dbReference>
<keyword evidence="7" id="KW-1133">Transmembrane helix</keyword>
<keyword evidence="2" id="KW-0963">Cytoplasm</keyword>
<keyword evidence="3" id="KW-0677">Repeat</keyword>
<dbReference type="Gene3D" id="1.25.40.10">
    <property type="entry name" value="Tetratricopeptide repeat domain"/>
    <property type="match status" value="2"/>
</dbReference>
<protein>
    <submittedName>
        <fullName evidence="9">Transcriptional regulator</fullName>
    </submittedName>
</protein>
<gene>
    <name evidence="9" type="ORF">ACFPVY_13660</name>
</gene>
<keyword evidence="8" id="KW-0732">Signal</keyword>
<dbReference type="PANTHER" id="PTHR46630">
    <property type="entry name" value="TETRATRICOPEPTIDE REPEAT PROTEIN 29"/>
    <property type="match status" value="1"/>
</dbReference>
<dbReference type="EMBL" id="JBHSQB010000009">
    <property type="protein sequence ID" value="MFC6097698.1"/>
    <property type="molecule type" value="Genomic_DNA"/>
</dbReference>
<dbReference type="InterPro" id="IPR019734">
    <property type="entry name" value="TPR_rpt"/>
</dbReference>
<organism evidence="9 10">
    <name type="scientific">Flavobacterium qiangtangense</name>
    <dbReference type="NCBI Taxonomy" id="1442595"/>
    <lineage>
        <taxon>Bacteria</taxon>
        <taxon>Pseudomonadati</taxon>
        <taxon>Bacteroidota</taxon>
        <taxon>Flavobacteriia</taxon>
        <taxon>Flavobacteriales</taxon>
        <taxon>Flavobacteriaceae</taxon>
        <taxon>Flavobacterium</taxon>
    </lineage>
</organism>
<sequence length="478" mass="54342">MKCILSLYFLLILSSTSFSQNFETTQIDSILRVVERLEKHDYPYGITLSLKTYDDSKKLDYKEGMLSSLLLASREQYELGKFEDAIKNASEAENIANYLIDFKSLSDALRLRGVSFTRLKNYKSGRIYLKRALISAGKLNDVQTKSSRIGVIYNDIAFSIDQNHGDLDSVAYFYRKGYREFEKMALNNSLKNKTLSLACSNVGSAFLRAKELDSAQYYLDRALQLANSVDHNVVIANTLNDLGSLYYLKKDYNSSIDRFQKGILIAKKIKNPYILASLYLGISKALKKANDNIGSSKFLSEYISLSDSLKNSGNLDNESKKLLEQEKIIVEPIRSTRSFIFILFLSLVFIGIIYLALGRSRKVKKVEVVDETIKNNANHVDENLLKRIVFLAKEDDPSFLGIFKEAYPGFYKKINEINPNLIAGEQKMCGLLKLDFTTKEIATCTNSSVRAVEAKKYRLRKKLSIASEEDINVWMMNI</sequence>
<feature type="signal peptide" evidence="8">
    <location>
        <begin position="1"/>
        <end position="19"/>
    </location>
</feature>
<dbReference type="SUPFAM" id="SSF46894">
    <property type="entry name" value="C-terminal effector domain of the bipartite response regulators"/>
    <property type="match status" value="1"/>
</dbReference>
<reference evidence="10" key="1">
    <citation type="journal article" date="2019" name="Int. J. Syst. Evol. Microbiol.">
        <title>The Global Catalogue of Microorganisms (GCM) 10K type strain sequencing project: providing services to taxonomists for standard genome sequencing and annotation.</title>
        <authorList>
            <consortium name="The Broad Institute Genomics Platform"/>
            <consortium name="The Broad Institute Genome Sequencing Center for Infectious Disease"/>
            <person name="Wu L."/>
            <person name="Ma J."/>
        </authorList>
    </citation>
    <scope>NUCLEOTIDE SEQUENCE [LARGE SCALE GENOMIC DNA]</scope>
    <source>
        <strain evidence="10">CCUG 49679</strain>
    </source>
</reference>